<feature type="transmembrane region" description="Helical" evidence="1">
    <location>
        <begin position="89"/>
        <end position="107"/>
    </location>
</feature>
<feature type="transmembrane region" description="Helical" evidence="1">
    <location>
        <begin position="154"/>
        <end position="174"/>
    </location>
</feature>
<accession>A0A1B1TAR2</accession>
<proteinExistence type="predicted"/>
<keyword evidence="1" id="KW-0812">Transmembrane</keyword>
<feature type="transmembrane region" description="Helical" evidence="1">
    <location>
        <begin position="284"/>
        <end position="304"/>
    </location>
</feature>
<feature type="transmembrane region" description="Helical" evidence="1">
    <location>
        <begin position="256"/>
        <end position="278"/>
    </location>
</feature>
<evidence type="ECO:0000256" key="1">
    <source>
        <dbReference type="SAM" id="Phobius"/>
    </source>
</evidence>
<feature type="transmembrane region" description="Helical" evidence="1">
    <location>
        <begin position="119"/>
        <end position="138"/>
    </location>
</feature>
<feature type="transmembrane region" description="Helical" evidence="1">
    <location>
        <begin position="56"/>
        <end position="77"/>
    </location>
</feature>
<reference evidence="2" key="2">
    <citation type="journal article" date="2015" name="ISME J.">
        <title>A new class of marine Euryarchaeota group II from the Mediterranean deep chlorophyll maximum.</title>
        <authorList>
            <person name="Martin-Cuadrado A.B."/>
            <person name="Garcia-Heredia I."/>
            <person name="Molto A.G."/>
            <person name="Lopez-Ubeda R."/>
            <person name="Kimes N."/>
            <person name="Lopez-Garcia P."/>
            <person name="Moreira D."/>
            <person name="Rodriguez-Valera F."/>
        </authorList>
    </citation>
    <scope>NUCLEOTIDE SEQUENCE</scope>
</reference>
<feature type="transmembrane region" description="Helical" evidence="1">
    <location>
        <begin position="350"/>
        <end position="367"/>
    </location>
</feature>
<feature type="transmembrane region" description="Helical" evidence="1">
    <location>
        <begin position="224"/>
        <end position="244"/>
    </location>
</feature>
<feature type="transmembrane region" description="Helical" evidence="1">
    <location>
        <begin position="387"/>
        <end position="407"/>
    </location>
</feature>
<dbReference type="EMBL" id="KP211825">
    <property type="protein sequence ID" value="ANV79381.1"/>
    <property type="molecule type" value="Genomic_DNA"/>
</dbReference>
<feature type="transmembrane region" description="Helical" evidence="1">
    <location>
        <begin position="413"/>
        <end position="432"/>
    </location>
</feature>
<evidence type="ECO:0000313" key="2">
    <source>
        <dbReference type="EMBL" id="ANV79381.1"/>
    </source>
</evidence>
<dbReference type="AlphaFoldDB" id="A0A1B1TAR2"/>
<feature type="transmembrane region" description="Helical" evidence="1">
    <location>
        <begin position="316"/>
        <end position="338"/>
    </location>
</feature>
<feature type="transmembrane region" description="Helical" evidence="1">
    <location>
        <begin position="186"/>
        <end position="204"/>
    </location>
</feature>
<sequence>MSNDARGFLSRLIYHYDEGRVNRSSMSKIFDAEGFSEEYKSEILGRKPNILRGGKFELFGFLIILSAWLIILGVWFFSFLADIDEPTNIFWFIFTAVVISIVIHYFLLEQNEKILEIQLIFAFMIFINNFIFTSFFWQDNRYYAEDGVPVFSEWIFNGLVNIGLSLTVVLGYHLMAQKHELNFSKILVGLGYFLPFFGLIWYTFQGTESFDRWDDLGSEKTLLFHALLVLVILGMHLLIFSNFHKTYQSWYSRIQTFLIHLNLCWVLSVLPFTFIEYFNTDVARFLVIVSILMFYSAFSIFTAYKNTELSKRNGSYLAMIPYLLTFSLLPGIASFFLLGEILDILDEDNFEIAFIPPMLFIYGLAAYHAQSNPFSIKIEKDEYGKRWFNRVILTILIIYMIVFLIVLLEEYVFYVFIPAGVIIAGTVVAKVIK</sequence>
<reference evidence="2" key="1">
    <citation type="submission" date="2014-11" db="EMBL/GenBank/DDBJ databases">
        <authorList>
            <person name="Zhu J."/>
            <person name="Qi W."/>
            <person name="Song R."/>
        </authorList>
    </citation>
    <scope>NUCLEOTIDE SEQUENCE</scope>
</reference>
<protein>
    <submittedName>
        <fullName evidence="2">Uncharacterized protein</fullName>
    </submittedName>
</protein>
<organism evidence="2">
    <name type="scientific">uncultured Poseidoniia archaeon</name>
    <dbReference type="NCBI Taxonomy" id="1697135"/>
    <lineage>
        <taxon>Archaea</taxon>
        <taxon>Methanobacteriati</taxon>
        <taxon>Thermoplasmatota</taxon>
        <taxon>Candidatus Poseidoniia</taxon>
        <taxon>environmental samples</taxon>
    </lineage>
</organism>
<keyword evidence="1" id="KW-1133">Transmembrane helix</keyword>
<keyword evidence="1" id="KW-0472">Membrane</keyword>
<name>A0A1B1TAR2_9ARCH</name>